<evidence type="ECO:0000313" key="20">
    <source>
        <dbReference type="RefSeq" id="XP_014508636.1"/>
    </source>
</evidence>
<keyword evidence="11" id="KW-0539">Nucleus</keyword>
<feature type="domain" description="Chromo" evidence="14">
    <location>
        <begin position="583"/>
        <end position="651"/>
    </location>
</feature>
<dbReference type="PROSITE" id="PS51194">
    <property type="entry name" value="HELICASE_CTER"/>
    <property type="match status" value="1"/>
</dbReference>
<dbReference type="Gene3D" id="3.40.50.300">
    <property type="entry name" value="P-loop containing nucleotide triphosphate hydrolases"/>
    <property type="match status" value="1"/>
</dbReference>
<dbReference type="CDD" id="cd18659">
    <property type="entry name" value="CD2_tandem"/>
    <property type="match status" value="1"/>
</dbReference>
<dbReference type="Proteomes" id="UP000087766">
    <property type="component" value="Chromosome 7"/>
</dbReference>
<evidence type="ECO:0000259" key="18">
    <source>
        <dbReference type="PROSITE" id="PS51194"/>
    </source>
</evidence>
<dbReference type="CDD" id="cd18660">
    <property type="entry name" value="CD1_tandem"/>
    <property type="match status" value="1"/>
</dbReference>
<dbReference type="CDD" id="cd15532">
    <property type="entry name" value="PHD2_CHD_II"/>
    <property type="match status" value="1"/>
</dbReference>
<dbReference type="KEGG" id="vra:106768165"/>
<dbReference type="Pfam" id="PF00385">
    <property type="entry name" value="Chromo"/>
    <property type="match status" value="1"/>
</dbReference>
<dbReference type="GO" id="GO:0005524">
    <property type="term" value="F:ATP binding"/>
    <property type="evidence" value="ECO:0007669"/>
    <property type="project" value="UniProtKB-KW"/>
</dbReference>
<dbReference type="SMART" id="SM00487">
    <property type="entry name" value="DEXDc"/>
    <property type="match status" value="1"/>
</dbReference>
<keyword evidence="6 12" id="KW-0863">Zinc-finger</keyword>
<dbReference type="InterPro" id="IPR013083">
    <property type="entry name" value="Znf_RING/FYVE/PHD"/>
</dbReference>
<evidence type="ECO:0000256" key="7">
    <source>
        <dbReference type="ARBA" id="ARBA00022801"/>
    </source>
</evidence>
<feature type="region of interest" description="Disordered" evidence="13">
    <location>
        <begin position="2248"/>
        <end position="2338"/>
    </location>
</feature>
<dbReference type="InterPro" id="IPR009463">
    <property type="entry name" value="DUF1087"/>
</dbReference>
<evidence type="ECO:0000259" key="14">
    <source>
        <dbReference type="PROSITE" id="PS50013"/>
    </source>
</evidence>
<dbReference type="SUPFAM" id="SSF46689">
    <property type="entry name" value="Homeodomain-like"/>
    <property type="match status" value="1"/>
</dbReference>
<evidence type="ECO:0000256" key="6">
    <source>
        <dbReference type="ARBA" id="ARBA00022771"/>
    </source>
</evidence>
<feature type="domain" description="Chromo" evidence="14">
    <location>
        <begin position="665"/>
        <end position="727"/>
    </location>
</feature>
<proteinExistence type="inferred from homology"/>
<feature type="compositionally biased region" description="Polar residues" evidence="13">
    <location>
        <begin position="325"/>
        <end position="337"/>
    </location>
</feature>
<dbReference type="PANTHER" id="PTHR45623">
    <property type="entry name" value="CHROMODOMAIN-HELICASE-DNA-BINDING PROTEIN 3-RELATED-RELATED"/>
    <property type="match status" value="1"/>
</dbReference>
<evidence type="ECO:0000313" key="22">
    <source>
        <dbReference type="RefSeq" id="XP_014508638.1"/>
    </source>
</evidence>
<dbReference type="Gene3D" id="2.40.50.40">
    <property type="match status" value="2"/>
</dbReference>
<dbReference type="SUPFAM" id="SSF57903">
    <property type="entry name" value="FYVE/PHD zinc finger"/>
    <property type="match status" value="1"/>
</dbReference>
<evidence type="ECO:0000256" key="13">
    <source>
        <dbReference type="SAM" id="MobiDB-lite"/>
    </source>
</evidence>
<dbReference type="InterPro" id="IPR019786">
    <property type="entry name" value="Zinc_finger_PHD-type_CS"/>
</dbReference>
<dbReference type="InterPro" id="IPR016197">
    <property type="entry name" value="Chromo-like_dom_sf"/>
</dbReference>
<keyword evidence="19" id="KW-1185">Reference proteome</keyword>
<keyword evidence="3" id="KW-0479">Metal-binding</keyword>
<dbReference type="RefSeq" id="XP_014508637.1">
    <property type="nucleotide sequence ID" value="XM_014653151.2"/>
</dbReference>
<feature type="region of interest" description="Disordered" evidence="13">
    <location>
        <begin position="202"/>
        <end position="252"/>
    </location>
</feature>
<feature type="compositionally biased region" description="Polar residues" evidence="13">
    <location>
        <begin position="2041"/>
        <end position="2053"/>
    </location>
</feature>
<feature type="domain" description="PHD-type" evidence="15">
    <location>
        <begin position="80"/>
        <end position="127"/>
    </location>
</feature>
<dbReference type="GO" id="GO:0003682">
    <property type="term" value="F:chromatin binding"/>
    <property type="evidence" value="ECO:0007669"/>
    <property type="project" value="TreeGrafter"/>
</dbReference>
<dbReference type="STRING" id="3916.A0A1S3URE2"/>
<evidence type="ECO:0000259" key="16">
    <source>
        <dbReference type="PROSITE" id="PS50090"/>
    </source>
</evidence>
<feature type="compositionally biased region" description="Pro residues" evidence="13">
    <location>
        <begin position="2117"/>
        <end position="2130"/>
    </location>
</feature>
<feature type="region of interest" description="Disordered" evidence="13">
    <location>
        <begin position="1868"/>
        <end position="1889"/>
    </location>
</feature>
<feature type="domain" description="Helicase ATP-binding" evidence="17">
    <location>
        <begin position="770"/>
        <end position="947"/>
    </location>
</feature>
<dbReference type="GO" id="GO:0005634">
    <property type="term" value="C:nucleus"/>
    <property type="evidence" value="ECO:0007669"/>
    <property type="project" value="UniProtKB-SubCell"/>
</dbReference>
<keyword evidence="7" id="KW-0378">Hydrolase</keyword>
<dbReference type="FunFam" id="3.40.50.300:FF:000607">
    <property type="entry name" value="chromodomain-helicase-DNA-binding protein 1-like isoform X1"/>
    <property type="match status" value="1"/>
</dbReference>
<evidence type="ECO:0000256" key="8">
    <source>
        <dbReference type="ARBA" id="ARBA00022833"/>
    </source>
</evidence>
<dbReference type="RefSeq" id="XP_014508636.1">
    <property type="nucleotide sequence ID" value="XM_014653150.2"/>
</dbReference>
<keyword evidence="9" id="KW-0067">ATP-binding</keyword>
<dbReference type="GO" id="GO:0003677">
    <property type="term" value="F:DNA binding"/>
    <property type="evidence" value="ECO:0007669"/>
    <property type="project" value="TreeGrafter"/>
</dbReference>
<dbReference type="CDD" id="cd18793">
    <property type="entry name" value="SF2_C_SNF"/>
    <property type="match status" value="1"/>
</dbReference>
<dbReference type="InterPro" id="IPR014001">
    <property type="entry name" value="Helicase_ATP-bd"/>
</dbReference>
<dbReference type="InterPro" id="IPR009057">
    <property type="entry name" value="Homeodomain-like_sf"/>
</dbReference>
<evidence type="ECO:0000256" key="11">
    <source>
        <dbReference type="ARBA" id="ARBA00023242"/>
    </source>
</evidence>
<feature type="region of interest" description="Disordered" evidence="13">
    <location>
        <begin position="1"/>
        <end position="74"/>
    </location>
</feature>
<dbReference type="GO" id="GO:0042393">
    <property type="term" value="F:histone binding"/>
    <property type="evidence" value="ECO:0007669"/>
    <property type="project" value="TreeGrafter"/>
</dbReference>
<feature type="domain" description="Helicase C-terminal" evidence="18">
    <location>
        <begin position="1077"/>
        <end position="1236"/>
    </location>
</feature>
<evidence type="ECO:0000256" key="4">
    <source>
        <dbReference type="ARBA" id="ARBA00022737"/>
    </source>
</evidence>
<dbReference type="Pfam" id="PF00628">
    <property type="entry name" value="PHD"/>
    <property type="match status" value="1"/>
</dbReference>
<evidence type="ECO:0000259" key="15">
    <source>
        <dbReference type="PROSITE" id="PS50016"/>
    </source>
</evidence>
<dbReference type="InterPro" id="IPR000330">
    <property type="entry name" value="SNF2_N"/>
</dbReference>
<evidence type="ECO:0000259" key="17">
    <source>
        <dbReference type="PROSITE" id="PS51192"/>
    </source>
</evidence>
<evidence type="ECO:0000256" key="10">
    <source>
        <dbReference type="ARBA" id="ARBA00023054"/>
    </source>
</evidence>
<dbReference type="PROSITE" id="PS51192">
    <property type="entry name" value="HELICASE_ATP_BIND_1"/>
    <property type="match status" value="1"/>
</dbReference>
<feature type="domain" description="Myb-like" evidence="16">
    <location>
        <begin position="1806"/>
        <end position="1862"/>
    </location>
</feature>
<dbReference type="InterPro" id="IPR049730">
    <property type="entry name" value="SNF2/RAD54-like_C"/>
</dbReference>
<accession>A0A1S3URE2</accession>
<evidence type="ECO:0000313" key="19">
    <source>
        <dbReference type="Proteomes" id="UP000087766"/>
    </source>
</evidence>
<dbReference type="PANTHER" id="PTHR45623:SF28">
    <property type="entry name" value="PROTEIN CHROMATIN REMODELING 4"/>
    <property type="match status" value="1"/>
</dbReference>
<evidence type="ECO:0000256" key="3">
    <source>
        <dbReference type="ARBA" id="ARBA00022723"/>
    </source>
</evidence>
<dbReference type="GeneID" id="106768165"/>
<evidence type="ECO:0000256" key="2">
    <source>
        <dbReference type="ARBA" id="ARBA00009687"/>
    </source>
</evidence>
<dbReference type="GO" id="GO:0000785">
    <property type="term" value="C:chromatin"/>
    <property type="evidence" value="ECO:0007669"/>
    <property type="project" value="TreeGrafter"/>
</dbReference>
<dbReference type="PROSITE" id="PS01359">
    <property type="entry name" value="ZF_PHD_1"/>
    <property type="match status" value="1"/>
</dbReference>
<feature type="region of interest" description="Disordered" evidence="13">
    <location>
        <begin position="2004"/>
        <end position="2053"/>
    </location>
</feature>
<feature type="compositionally biased region" description="Basic and acidic residues" evidence="13">
    <location>
        <begin position="1262"/>
        <end position="1272"/>
    </location>
</feature>
<organism evidence="19 20">
    <name type="scientific">Vigna radiata var. radiata</name>
    <name type="common">Mung bean</name>
    <name type="synonym">Phaseolus aureus</name>
    <dbReference type="NCBI Taxonomy" id="3916"/>
    <lineage>
        <taxon>Eukaryota</taxon>
        <taxon>Viridiplantae</taxon>
        <taxon>Streptophyta</taxon>
        <taxon>Embryophyta</taxon>
        <taxon>Tracheophyta</taxon>
        <taxon>Spermatophyta</taxon>
        <taxon>Magnoliopsida</taxon>
        <taxon>eudicotyledons</taxon>
        <taxon>Gunneridae</taxon>
        <taxon>Pentapetalae</taxon>
        <taxon>rosids</taxon>
        <taxon>fabids</taxon>
        <taxon>Fabales</taxon>
        <taxon>Fabaceae</taxon>
        <taxon>Papilionoideae</taxon>
        <taxon>50 kb inversion clade</taxon>
        <taxon>NPAAA clade</taxon>
        <taxon>indigoferoid/millettioid clade</taxon>
        <taxon>Phaseoleae</taxon>
        <taxon>Vigna</taxon>
    </lineage>
</organism>
<dbReference type="InterPro" id="IPR023780">
    <property type="entry name" value="Chromo_domain"/>
</dbReference>
<feature type="region of interest" description="Disordered" evidence="13">
    <location>
        <begin position="1953"/>
        <end position="1977"/>
    </location>
</feature>
<feature type="region of interest" description="Disordered" evidence="13">
    <location>
        <begin position="2117"/>
        <end position="2198"/>
    </location>
</feature>
<feature type="region of interest" description="Disordered" evidence="13">
    <location>
        <begin position="300"/>
        <end position="366"/>
    </location>
</feature>
<dbReference type="SMART" id="SM01147">
    <property type="entry name" value="DUF1087"/>
    <property type="match status" value="1"/>
</dbReference>
<evidence type="ECO:0000256" key="1">
    <source>
        <dbReference type="ARBA" id="ARBA00004123"/>
    </source>
</evidence>
<dbReference type="Pfam" id="PF00176">
    <property type="entry name" value="SNF2-rel_dom"/>
    <property type="match status" value="1"/>
</dbReference>
<dbReference type="InterPro" id="IPR011011">
    <property type="entry name" value="Znf_FYVE_PHD"/>
</dbReference>
<dbReference type="RefSeq" id="XP_014508638.1">
    <property type="nucleotide sequence ID" value="XM_014653152.2"/>
</dbReference>
<dbReference type="InterPro" id="IPR027417">
    <property type="entry name" value="P-loop_NTPase"/>
</dbReference>
<dbReference type="OrthoDB" id="5857104at2759"/>
<sequence length="2338" mass="260074">MKENKSSAPKMLNRNWVLKRKRRKLPFGLDQSSGKDQSNSKEENSLTSESSRNASAKRALKTEVPPDQMSSKKKGNDGYYYECVICDVGGNLLCCDSCPRTYHLQCLDPPLKRIPNGKWQCPSCFEGKDQLKPINHLDPISKRARTKTVPTKSKGQINSLNLEKVSGLFGSKLISKKRSSSKGKSISTVGVKFFGKKLLSSSVDETGSDKPIDPSLGSPMEGTSSCVDADEKKSSLSPSDSPVDRKSTSPTKVVLSLSKITDLEAKDEQLEGKTSSPCNKIPLRKTLVLAIAANGEDVRKRKNKVVNDNTSQKKQKTEKGKKIVNASSTKSKSGNNKVQKKQKSITHSISASIPKEDVGNKNSQVQQKDEKFFRVMKDTSNELDKAQNLVDETLIHEDSTVVESLQVDRVLGCRIHGENTNSLHNLSLNVEGGSPSGDLVISENQTRLLEDNSTCANDLDVESTEVHVEDCQNVIKISDEEGMLINTNRVETIHVYRRSVTKESKKGNPIDSLSKATDDLGSCARDGIDQDDSAVPAEQLKKPNDKLEIEESINVALGSKDNSELPKSCETHDVSIEAEQKEMNVEKGMSGNIDEKAQDANAIDCAGPNGEEVYYEFLVKWVGKSHIHNSWISESQLKVLAKRKLENYKAKYGMAIINICEERWKQPQRVLALQTSKHGTSEAFVKWSGLPYDECTWESLDEPVLQNSSHLITIFNKLETLTLEKDSSKENSTRRNNDHQNDIFNLTEQPKDLKGGSLFPHQLEALNWLRKCWYKSKNVILADEMGLGKTVSACAFISSLYFEFKVSLPCLVLVPLSTMPNWLAEFSLWAPDVNVVEYHGCAKARAIIRQYEWHANDPSGLSKKTEAYKFNVLLTTYEMVLADYSHLRGVPWEVLVVDEGHRLKNSGSKLFSLLNTFSFQHRVLLTGTPLQNNLGEMYNLLNFLQPASFPSLSSFEEKFNDLTTAEKVDELKKLVAPHMLRRLKKDAMQNIPPKTERMVPVELSSIQAEYYRAMLTKNYQILRNIGKGVAQQSMLNIVMQLRKVCNHPYLIPGTEPESGSVEFLHEMRIKASAKLTLLHSMLKILHREGHRVLIFSQMTKLLDILEDYLTIEFGPKTYERVDGSVSVADRQTAIARFNQDKSRFVFLLSTRSCGLGINLATADTVIIYDSDFNPHADIQAMNRAHRIGQSNRLLVYRLVVRASVEERILQLAKKKLMLDQLFVNKSGSQKEVEDILKWGTEELFNDSPGLNGKDMSENNNSSKDEPVADVEHKHRKRTGGLGDVYKDKCTDSNSKILWDENAILKLLDRSNLQDGSTDNAEGDSENDMLGSVKALEWNDEPTEEHVVGESPPDGTDDMCPQNSEKREDNTVNVNEENEWDKLLRVRWEKYQNEEEAALGRGKRQRKAVSYREVYAPHPSETMSESGGEEEKEPEPEPEREYTPAGRAHKTKYVKLRARQKEVLARRKAIKEANPEGLLSNELLSHSPAIAKGGDLAAGPTHSVQELTSINIEDSKYTQLSEAQNINMDSLARIDKLSKHKMSSHFDASVSNLGRSLPDIFLPSHPKGGLSMTNNMSTNNLLPVLGLCAPNAKQIESSETNTSKLNWRQNRHGSRQEFPFSLASMDADVRSKEVAANTKLADASTEKLHPSFKNTIPDNSLPFVPFPPSVQGKESDAFENSGARFSHFQEKVALPNLPFDERLLARFPLTTKSIPNSHLDLFPNLSIGGRLESLNGSMQDLPTMPALPNFKIPPEDLFRYNQQDRDVPPTLGLGQRSTTFSSFPENHRKVLENIMMRTGSGSSNLLKKKSKSDGWSEDELDSLWIGVRRHGRGNWDAMIRDPKLKFSKYKTSEDLSVRWEEEQVKVFQGPPFPTQRSSKMTKSTKSTHFPISDGMMERALHGSKFLLPPKFHNHLTDMKLGIGDSASSLSHFSALDRPSMQNEHFVSLPSWSYDKNRSKYPEGASAETSDRPGTSSSVLTERPFLLNSFGTSTLGSLGLNCSGSIDAQPKEDDQGNTKRGKLPILLDGSPNDMRDNHVNVGNGDSTSSGLLSNPIRSDLLHSKVEEVGGSSTSKDKLPHWLREAVSSPAKLPNPELPPTVSAIAQSVRLLYGEDKPTIPPFVIPGPPPSLPKDPRCSVKKKKKRRSHKFNRGLPDFAGNSRDLHRSHHVDNGASSSIPSGPPLPLLSQTGPLGPQQIESDLNLPSLNLKVANSSHSSKKAISGMSPSPEVLQLVASCVASGPHLPPITTGASNFLDSKHPLPRPVGRAKFKDSEGAFRNKNPRQASPKIWCPPKEQVHDLDSGDSSKTQSDPSRVERPDEVEVSSEGTVSDHAVRDQET</sequence>
<feature type="compositionally biased region" description="Basic residues" evidence="13">
    <location>
        <begin position="2136"/>
        <end position="2149"/>
    </location>
</feature>
<feature type="compositionally biased region" description="Polar residues" evidence="13">
    <location>
        <begin position="2302"/>
        <end position="2311"/>
    </location>
</feature>
<dbReference type="SUPFAM" id="SSF54160">
    <property type="entry name" value="Chromo domain-like"/>
    <property type="match status" value="2"/>
</dbReference>
<reference evidence="20 21" key="2">
    <citation type="submission" date="2025-04" db="UniProtKB">
        <authorList>
            <consortium name="RefSeq"/>
        </authorList>
    </citation>
    <scope>IDENTIFICATION</scope>
    <source>
        <tissue evidence="20 21">Leaf</tissue>
    </source>
</reference>
<dbReference type="InterPro" id="IPR001650">
    <property type="entry name" value="Helicase_C-like"/>
</dbReference>
<dbReference type="GO" id="GO:0016887">
    <property type="term" value="F:ATP hydrolysis activity"/>
    <property type="evidence" value="ECO:0007669"/>
    <property type="project" value="TreeGrafter"/>
</dbReference>
<dbReference type="PROSITE" id="PS50016">
    <property type="entry name" value="ZF_PHD_2"/>
    <property type="match status" value="1"/>
</dbReference>
<evidence type="ECO:0000256" key="5">
    <source>
        <dbReference type="ARBA" id="ARBA00022741"/>
    </source>
</evidence>
<feature type="compositionally biased region" description="Low complexity" evidence="13">
    <location>
        <begin position="2184"/>
        <end position="2195"/>
    </location>
</feature>
<feature type="region of interest" description="Disordered" evidence="13">
    <location>
        <begin position="1343"/>
        <end position="1370"/>
    </location>
</feature>
<feature type="compositionally biased region" description="Polar residues" evidence="13">
    <location>
        <begin position="45"/>
        <end position="54"/>
    </location>
</feature>
<dbReference type="SMART" id="SM00490">
    <property type="entry name" value="HELICc"/>
    <property type="match status" value="1"/>
</dbReference>
<dbReference type="InterPro" id="IPR001005">
    <property type="entry name" value="SANT/Myb"/>
</dbReference>
<dbReference type="Gene3D" id="3.40.50.10810">
    <property type="entry name" value="Tandem AAA-ATPase domain"/>
    <property type="match status" value="1"/>
</dbReference>
<evidence type="ECO:0000313" key="21">
    <source>
        <dbReference type="RefSeq" id="XP_014508637.1"/>
    </source>
</evidence>
<feature type="region of interest" description="Disordered" evidence="13">
    <location>
        <begin position="1246"/>
        <end position="1282"/>
    </location>
</feature>
<gene>
    <name evidence="20 21 22" type="primary">LOC106768165</name>
</gene>
<protein>
    <submittedName>
        <fullName evidence="20 21">Protein CHROMATIN REMODELING 4</fullName>
    </submittedName>
</protein>
<dbReference type="InterPro" id="IPR038718">
    <property type="entry name" value="SNF2-like_sf"/>
</dbReference>
<keyword evidence="4" id="KW-0677">Repeat</keyword>
<dbReference type="SUPFAM" id="SSF52540">
    <property type="entry name" value="P-loop containing nucleoside triphosphate hydrolases"/>
    <property type="match status" value="2"/>
</dbReference>
<evidence type="ECO:0000256" key="12">
    <source>
        <dbReference type="PROSITE-ProRule" id="PRU00146"/>
    </source>
</evidence>
<dbReference type="PROSITE" id="PS50013">
    <property type="entry name" value="CHROMO_2"/>
    <property type="match status" value="2"/>
</dbReference>
<dbReference type="Gene3D" id="1.10.10.60">
    <property type="entry name" value="Homeodomain-like"/>
    <property type="match status" value="1"/>
</dbReference>
<keyword evidence="10" id="KW-0175">Coiled coil</keyword>
<feature type="region of interest" description="Disordered" evidence="13">
    <location>
        <begin position="1414"/>
        <end position="1447"/>
    </location>
</feature>
<dbReference type="GO" id="GO:0140658">
    <property type="term" value="F:ATP-dependent chromatin remodeler activity"/>
    <property type="evidence" value="ECO:0007669"/>
    <property type="project" value="TreeGrafter"/>
</dbReference>
<dbReference type="SMART" id="SM00249">
    <property type="entry name" value="PHD"/>
    <property type="match status" value="1"/>
</dbReference>
<dbReference type="InterPro" id="IPR001965">
    <property type="entry name" value="Znf_PHD"/>
</dbReference>
<comment type="subcellular location">
    <subcellularLocation>
        <location evidence="1">Nucleus</location>
    </subcellularLocation>
</comment>
<evidence type="ECO:0000256" key="9">
    <source>
        <dbReference type="ARBA" id="ARBA00022840"/>
    </source>
</evidence>
<dbReference type="InterPro" id="IPR000953">
    <property type="entry name" value="Chromo/chromo_shadow_dom"/>
</dbReference>
<dbReference type="Pfam" id="PF00271">
    <property type="entry name" value="Helicase_C"/>
    <property type="match status" value="1"/>
</dbReference>
<dbReference type="GO" id="GO:0008270">
    <property type="term" value="F:zinc ion binding"/>
    <property type="evidence" value="ECO:0007669"/>
    <property type="project" value="UniProtKB-KW"/>
</dbReference>
<dbReference type="Pfam" id="PF06465">
    <property type="entry name" value="DUF1087"/>
    <property type="match status" value="1"/>
</dbReference>
<comment type="similarity">
    <text evidence="2">Belongs to the SNF2/RAD54 helicase family. ISWI subfamily.</text>
</comment>
<keyword evidence="5" id="KW-0547">Nucleotide-binding</keyword>
<dbReference type="Gene3D" id="3.30.40.10">
    <property type="entry name" value="Zinc/RING finger domain, C3HC4 (zinc finger)"/>
    <property type="match status" value="1"/>
</dbReference>
<reference evidence="19" key="1">
    <citation type="journal article" date="2014" name="Nat. Commun.">
        <title>Genome sequence of mungbean and insights into evolution within Vigna species.</title>
        <authorList>
            <person name="Kang Y.J."/>
            <person name="Kim S.K."/>
            <person name="Kim M.Y."/>
            <person name="Lestari P."/>
            <person name="Kim K.H."/>
            <person name="Ha B.K."/>
            <person name="Jun T.H."/>
            <person name="Hwang W.J."/>
            <person name="Lee T."/>
            <person name="Lee J."/>
            <person name="Shim S."/>
            <person name="Yoon M.Y."/>
            <person name="Jang Y.E."/>
            <person name="Han K.S."/>
            <person name="Taeprayoon P."/>
            <person name="Yoon N."/>
            <person name="Somta P."/>
            <person name="Tanya P."/>
            <person name="Kim K.S."/>
            <person name="Gwag J.G."/>
            <person name="Moon J.K."/>
            <person name="Lee Y.H."/>
            <person name="Park B.S."/>
            <person name="Bombarely A."/>
            <person name="Doyle J.J."/>
            <person name="Jackson S.A."/>
            <person name="Schafleitner R."/>
            <person name="Srinives P."/>
            <person name="Varshney R.K."/>
            <person name="Lee S.H."/>
        </authorList>
    </citation>
    <scope>NUCLEOTIDE SEQUENCE [LARGE SCALE GENOMIC DNA]</scope>
    <source>
        <strain evidence="19">cv. VC1973A</strain>
    </source>
</reference>
<feature type="compositionally biased region" description="Low complexity" evidence="13">
    <location>
        <begin position="1876"/>
        <end position="1886"/>
    </location>
</feature>
<keyword evidence="8" id="KW-0862">Zinc</keyword>
<dbReference type="InterPro" id="IPR019787">
    <property type="entry name" value="Znf_PHD-finger"/>
</dbReference>
<dbReference type="PROSITE" id="PS50090">
    <property type="entry name" value="MYB_LIKE"/>
    <property type="match status" value="1"/>
</dbReference>
<name>A0A1S3URE2_VIGRR</name>
<dbReference type="SMART" id="SM00298">
    <property type="entry name" value="CHROMO"/>
    <property type="match status" value="2"/>
</dbReference>
<dbReference type="CDD" id="cd11660">
    <property type="entry name" value="SANT_TRF"/>
    <property type="match status" value="1"/>
</dbReference>